<proteinExistence type="predicted"/>
<dbReference type="EMBL" id="CP029042">
    <property type="protein sequence ID" value="AZS75442.1"/>
    <property type="molecule type" value="Genomic_DNA"/>
</dbReference>
<dbReference type="RefSeq" id="WP_127154193.1">
    <property type="nucleotide sequence ID" value="NZ_CP029042.1"/>
</dbReference>
<gene>
    <name evidence="1" type="ORF">DDE74_35095</name>
</gene>
<protein>
    <submittedName>
        <fullName evidence="1">Uncharacterized protein</fullName>
    </submittedName>
</protein>
<dbReference type="InterPro" id="IPR008949">
    <property type="entry name" value="Isoprenoid_synthase_dom_sf"/>
</dbReference>
<sequence>MISRQFNAVLPVIDVLRTGVRYGQYLDVTATGTATADLERALAVIRYKTAGCSVEHSLHLPHPGRDIRQHRTSGAALTRSLVAYGA</sequence>
<dbReference type="Proteomes" id="UP000275579">
    <property type="component" value="Chromosome"/>
</dbReference>
<accession>A0A3Q9KER6</accession>
<reference evidence="1 2" key="1">
    <citation type="submission" date="2018-04" db="EMBL/GenBank/DDBJ databases">
        <title>Complete genome sequences of Streptomyces lydicus strain WYEC and characterization of antagonistic properties of biological control agents.</title>
        <authorList>
            <person name="Mariita R.M."/>
            <person name="Sello J.K."/>
        </authorList>
    </citation>
    <scope>NUCLEOTIDE SEQUENCE [LARGE SCALE GENOMIC DNA]</scope>
    <source>
        <strain evidence="1 2">WYEC 108</strain>
    </source>
</reference>
<dbReference type="AlphaFoldDB" id="A0A3Q9KER6"/>
<name>A0A3Q9KER6_9ACTN</name>
<evidence type="ECO:0000313" key="1">
    <source>
        <dbReference type="EMBL" id="AZS75442.1"/>
    </source>
</evidence>
<dbReference type="SUPFAM" id="SSF48576">
    <property type="entry name" value="Terpenoid synthases"/>
    <property type="match status" value="1"/>
</dbReference>
<organism evidence="1 2">
    <name type="scientific">Streptomyces lydicus</name>
    <dbReference type="NCBI Taxonomy" id="47763"/>
    <lineage>
        <taxon>Bacteria</taxon>
        <taxon>Bacillati</taxon>
        <taxon>Actinomycetota</taxon>
        <taxon>Actinomycetes</taxon>
        <taxon>Kitasatosporales</taxon>
        <taxon>Streptomycetaceae</taxon>
        <taxon>Streptomyces</taxon>
    </lineage>
</organism>
<evidence type="ECO:0000313" key="2">
    <source>
        <dbReference type="Proteomes" id="UP000275579"/>
    </source>
</evidence>